<dbReference type="Gene3D" id="3.40.50.300">
    <property type="entry name" value="P-loop containing nucleotide triphosphate hydrolases"/>
    <property type="match status" value="2"/>
</dbReference>
<feature type="domain" description="ABC transporter" evidence="5">
    <location>
        <begin position="232"/>
        <end position="489"/>
    </location>
</feature>
<dbReference type="InterPro" id="IPR050107">
    <property type="entry name" value="ABC_carbohydrate_import_ATPase"/>
</dbReference>
<dbReference type="PANTHER" id="PTHR43790:SF9">
    <property type="entry name" value="GALACTOFURANOSE TRANSPORTER ATP-BINDING PROTEIN YTFR"/>
    <property type="match status" value="1"/>
</dbReference>
<protein>
    <submittedName>
        <fullName evidence="6">Sugar ABC transporter ATP-binding protein</fullName>
    </submittedName>
</protein>
<gene>
    <name evidence="6" type="ORF">T9R20_05310</name>
</gene>
<evidence type="ECO:0000256" key="2">
    <source>
        <dbReference type="ARBA" id="ARBA00022737"/>
    </source>
</evidence>
<keyword evidence="4 6" id="KW-0067">ATP-binding</keyword>
<name>A0ABZ0VCN2_9MICO</name>
<feature type="domain" description="ABC transporter" evidence="5">
    <location>
        <begin position="2"/>
        <end position="232"/>
    </location>
</feature>
<dbReference type="RefSeq" id="WP_322411499.1">
    <property type="nucleotide sequence ID" value="NZ_CP139779.1"/>
</dbReference>
<accession>A0ABZ0VCN2</accession>
<evidence type="ECO:0000256" key="4">
    <source>
        <dbReference type="ARBA" id="ARBA00022840"/>
    </source>
</evidence>
<proteinExistence type="predicted"/>
<reference evidence="6 7" key="1">
    <citation type="submission" date="2023-06" db="EMBL/GenBank/DDBJ databases">
        <title>Rock-solubilizing bacteria, Microbacterium invictum, promotes re-establishment of vegetation in rocky wasteland by accelerating rock bio-weathering and reshaping soil bacterial community.</title>
        <authorList>
            <person name="Liu C."/>
        </authorList>
    </citation>
    <scope>NUCLEOTIDE SEQUENCE [LARGE SCALE GENOMIC DNA]</scope>
    <source>
        <strain evidence="6 7">X-18</strain>
    </source>
</reference>
<dbReference type="CDD" id="cd03216">
    <property type="entry name" value="ABC_Carb_Monos_I"/>
    <property type="match status" value="1"/>
</dbReference>
<dbReference type="PROSITE" id="PS00211">
    <property type="entry name" value="ABC_TRANSPORTER_1"/>
    <property type="match status" value="1"/>
</dbReference>
<dbReference type="SUPFAM" id="SSF52540">
    <property type="entry name" value="P-loop containing nucleoside triphosphate hydrolases"/>
    <property type="match status" value="2"/>
</dbReference>
<dbReference type="PROSITE" id="PS50893">
    <property type="entry name" value="ABC_TRANSPORTER_2"/>
    <property type="match status" value="2"/>
</dbReference>
<evidence type="ECO:0000256" key="1">
    <source>
        <dbReference type="ARBA" id="ARBA00022448"/>
    </source>
</evidence>
<dbReference type="SMART" id="SM00382">
    <property type="entry name" value="AAA"/>
    <property type="match status" value="2"/>
</dbReference>
<keyword evidence="3" id="KW-0547">Nucleotide-binding</keyword>
<evidence type="ECO:0000313" key="6">
    <source>
        <dbReference type="EMBL" id="WQB71382.1"/>
    </source>
</evidence>
<keyword evidence="1" id="KW-0813">Transport</keyword>
<dbReference type="EMBL" id="CP139779">
    <property type="protein sequence ID" value="WQB71382.1"/>
    <property type="molecule type" value="Genomic_DNA"/>
</dbReference>
<dbReference type="Proteomes" id="UP001324533">
    <property type="component" value="Chromosome"/>
</dbReference>
<dbReference type="InterPro" id="IPR017871">
    <property type="entry name" value="ABC_transporter-like_CS"/>
</dbReference>
<keyword evidence="7" id="KW-1185">Reference proteome</keyword>
<sequence length="491" mass="52364">MTKSFSGVRALRGVDLQVTAGEVHCILGQNGAGKSTLIKTLAGVHRPDDGTIVWRGEEVEISTPEAAIELGIATMYQELDVVDGLTIAENIFLGHEIARGGFTRRSTAAEKTRELLARLGHSRLSPHTEVGELSAANKQIVSMARALSHDIKLIIMDEPSAVLDTEEVRNLFGVVRELTAAGIAVVYITHRLEEIRQIGDRLTVLKDGRTMATGLSVAETPTAELIRLMTGRDVENVFPPAAPIASDAPVMLQVRDLALAGVFEDVSFDVRAGEIVGLAGLVGSGRSEILETIYGARRPAAGTVRVGETTLRRGSVTAAVSAGVGLSPEERKSQGLVLDESIAMNVTLSSMRRFARAGFLDFRREKSVAKEQIAALELRPADPDRPAATLSGGNQQKILLARWLVHGTRVLLLDEPTRGVDVGARSEIYGLIRRLAAAGNAIVIVSSEIEEVLGLADTVLVVADGRVLTTLPASEIDEHGVLDLVMKGQAA</sequence>
<keyword evidence="2" id="KW-0677">Repeat</keyword>
<evidence type="ECO:0000259" key="5">
    <source>
        <dbReference type="PROSITE" id="PS50893"/>
    </source>
</evidence>
<evidence type="ECO:0000256" key="3">
    <source>
        <dbReference type="ARBA" id="ARBA00022741"/>
    </source>
</evidence>
<dbReference type="PANTHER" id="PTHR43790">
    <property type="entry name" value="CARBOHYDRATE TRANSPORT ATP-BINDING PROTEIN MG119-RELATED"/>
    <property type="match status" value="1"/>
</dbReference>
<evidence type="ECO:0000313" key="7">
    <source>
        <dbReference type="Proteomes" id="UP001324533"/>
    </source>
</evidence>
<dbReference type="InterPro" id="IPR003593">
    <property type="entry name" value="AAA+_ATPase"/>
</dbReference>
<organism evidence="6 7">
    <name type="scientific">Microbacterium invictum</name>
    <dbReference type="NCBI Taxonomy" id="515415"/>
    <lineage>
        <taxon>Bacteria</taxon>
        <taxon>Bacillati</taxon>
        <taxon>Actinomycetota</taxon>
        <taxon>Actinomycetes</taxon>
        <taxon>Micrococcales</taxon>
        <taxon>Microbacteriaceae</taxon>
        <taxon>Microbacterium</taxon>
    </lineage>
</organism>
<dbReference type="CDD" id="cd03215">
    <property type="entry name" value="ABC_Carb_Monos_II"/>
    <property type="match status" value="1"/>
</dbReference>
<dbReference type="InterPro" id="IPR027417">
    <property type="entry name" value="P-loop_NTPase"/>
</dbReference>
<dbReference type="InterPro" id="IPR003439">
    <property type="entry name" value="ABC_transporter-like_ATP-bd"/>
</dbReference>
<dbReference type="Pfam" id="PF00005">
    <property type="entry name" value="ABC_tran"/>
    <property type="match status" value="2"/>
</dbReference>
<dbReference type="GO" id="GO:0005524">
    <property type="term" value="F:ATP binding"/>
    <property type="evidence" value="ECO:0007669"/>
    <property type="project" value="UniProtKB-KW"/>
</dbReference>